<feature type="domain" description="PAC" evidence="3">
    <location>
        <begin position="351"/>
        <end position="403"/>
    </location>
</feature>
<keyword evidence="5" id="KW-1185">Reference proteome</keyword>
<feature type="domain" description="PAC" evidence="3">
    <location>
        <begin position="215"/>
        <end position="268"/>
    </location>
</feature>
<dbReference type="EMBL" id="RQGD01000034">
    <property type="protein sequence ID" value="TGL57926.1"/>
    <property type="molecule type" value="Genomic_DNA"/>
</dbReference>
<dbReference type="PROSITE" id="PS50112">
    <property type="entry name" value="PAS"/>
    <property type="match status" value="1"/>
</dbReference>
<organism evidence="4 5">
    <name type="scientific">Leptospira ognonensis</name>
    <dbReference type="NCBI Taxonomy" id="2484945"/>
    <lineage>
        <taxon>Bacteria</taxon>
        <taxon>Pseudomonadati</taxon>
        <taxon>Spirochaetota</taxon>
        <taxon>Spirochaetia</taxon>
        <taxon>Leptospirales</taxon>
        <taxon>Leptospiraceae</taxon>
        <taxon>Leptospira</taxon>
    </lineage>
</organism>
<dbReference type="Pfam" id="PF08447">
    <property type="entry name" value="PAS_3"/>
    <property type="match status" value="2"/>
</dbReference>
<feature type="coiled-coil region" evidence="1">
    <location>
        <begin position="394"/>
        <end position="452"/>
    </location>
</feature>
<protein>
    <submittedName>
        <fullName evidence="4">PAS domain S-box protein</fullName>
    </submittedName>
</protein>
<dbReference type="InterPro" id="IPR001610">
    <property type="entry name" value="PAC"/>
</dbReference>
<dbReference type="Pfam" id="PF13426">
    <property type="entry name" value="PAS_9"/>
    <property type="match status" value="1"/>
</dbReference>
<dbReference type="Pfam" id="PF02518">
    <property type="entry name" value="HATPase_c"/>
    <property type="match status" value="1"/>
</dbReference>
<dbReference type="AlphaFoldDB" id="A0A4R9K172"/>
<dbReference type="SUPFAM" id="SSF55874">
    <property type="entry name" value="ATPase domain of HSP90 chaperone/DNA topoisomerase II/histidine kinase"/>
    <property type="match status" value="1"/>
</dbReference>
<dbReference type="SUPFAM" id="SSF55785">
    <property type="entry name" value="PYP-like sensor domain (PAS domain)"/>
    <property type="match status" value="3"/>
</dbReference>
<evidence type="ECO:0000256" key="1">
    <source>
        <dbReference type="SAM" id="Coils"/>
    </source>
</evidence>
<dbReference type="PANTHER" id="PTHR43065:SF23">
    <property type="entry name" value="SENSOR HISTIDINE KINASE PDTAS"/>
    <property type="match status" value="1"/>
</dbReference>
<dbReference type="InterPro" id="IPR003594">
    <property type="entry name" value="HATPase_dom"/>
</dbReference>
<feature type="domain" description="PAS" evidence="2">
    <location>
        <begin position="167"/>
        <end position="212"/>
    </location>
</feature>
<dbReference type="InterPro" id="IPR036890">
    <property type="entry name" value="HATPase_C_sf"/>
</dbReference>
<dbReference type="Gene3D" id="2.10.70.100">
    <property type="match status" value="1"/>
</dbReference>
<dbReference type="RefSeq" id="WP_135623945.1">
    <property type="nucleotide sequence ID" value="NZ_RQGD01000034.1"/>
</dbReference>
<evidence type="ECO:0000259" key="2">
    <source>
        <dbReference type="PROSITE" id="PS50112"/>
    </source>
</evidence>
<comment type="caution">
    <text evidence="4">The sequence shown here is derived from an EMBL/GenBank/DDBJ whole genome shotgun (WGS) entry which is preliminary data.</text>
</comment>
<dbReference type="Proteomes" id="UP000297693">
    <property type="component" value="Unassembled WGS sequence"/>
</dbReference>
<keyword evidence="1" id="KW-0175">Coiled coil</keyword>
<evidence type="ECO:0000313" key="5">
    <source>
        <dbReference type="Proteomes" id="UP000297693"/>
    </source>
</evidence>
<evidence type="ECO:0000259" key="3">
    <source>
        <dbReference type="PROSITE" id="PS50113"/>
    </source>
</evidence>
<dbReference type="PANTHER" id="PTHR43065">
    <property type="entry name" value="SENSOR HISTIDINE KINASE"/>
    <property type="match status" value="1"/>
</dbReference>
<evidence type="ECO:0000313" key="4">
    <source>
        <dbReference type="EMBL" id="TGL57926.1"/>
    </source>
</evidence>
<dbReference type="Pfam" id="PF07568">
    <property type="entry name" value="HisKA_2"/>
    <property type="match status" value="1"/>
</dbReference>
<dbReference type="CDD" id="cd00130">
    <property type="entry name" value="PAS"/>
    <property type="match status" value="3"/>
</dbReference>
<dbReference type="InterPro" id="IPR000700">
    <property type="entry name" value="PAS-assoc_C"/>
</dbReference>
<dbReference type="InterPro" id="IPR013655">
    <property type="entry name" value="PAS_fold_3"/>
</dbReference>
<dbReference type="InterPro" id="IPR011495">
    <property type="entry name" value="Sig_transdc_His_kin_sub2_dim/P"/>
</dbReference>
<dbReference type="PROSITE" id="PS50113">
    <property type="entry name" value="PAC"/>
    <property type="match status" value="2"/>
</dbReference>
<gene>
    <name evidence="4" type="ORF">EHQ58_11020</name>
</gene>
<dbReference type="Gene3D" id="3.30.450.20">
    <property type="entry name" value="PAS domain"/>
    <property type="match status" value="3"/>
</dbReference>
<dbReference type="OrthoDB" id="9808408at2"/>
<dbReference type="NCBIfam" id="TIGR00229">
    <property type="entry name" value="sensory_box"/>
    <property type="match status" value="2"/>
</dbReference>
<dbReference type="InterPro" id="IPR000014">
    <property type="entry name" value="PAS"/>
</dbReference>
<dbReference type="SMART" id="SM00091">
    <property type="entry name" value="PAS"/>
    <property type="match status" value="3"/>
</dbReference>
<dbReference type="InterPro" id="IPR035965">
    <property type="entry name" value="PAS-like_dom_sf"/>
</dbReference>
<name>A0A4R9K172_9LEPT</name>
<dbReference type="SMART" id="SM00387">
    <property type="entry name" value="HATPase_c"/>
    <property type="match status" value="1"/>
</dbReference>
<accession>A0A4R9K172</accession>
<dbReference type="Gene3D" id="3.30.565.10">
    <property type="entry name" value="Histidine kinase-like ATPase, C-terminal domain"/>
    <property type="match status" value="1"/>
</dbReference>
<reference evidence="4" key="1">
    <citation type="journal article" date="2019" name="PLoS Negl. Trop. Dis.">
        <title>Revisiting the worldwide diversity of Leptospira species in the environment.</title>
        <authorList>
            <person name="Vincent A.T."/>
            <person name="Schiettekatte O."/>
            <person name="Bourhy P."/>
            <person name="Veyrier F.J."/>
            <person name="Picardeau M."/>
        </authorList>
    </citation>
    <scope>NUCLEOTIDE SEQUENCE [LARGE SCALE GENOMIC DNA]</scope>
    <source>
        <strain evidence="4">201702476</strain>
    </source>
</reference>
<proteinExistence type="predicted"/>
<sequence>MEITKMNASTYRILIDSSADSFVITRNGLIESVNPAVLELFGTLEEADCIGKRLSDWIDTSMGKELTNKEEQSIYKAPTSLGRREFSVSRKDRASRIVDVQISVIQDKEDEVSLYVMREITNQDLFRKELDLQNKKLHELNTTLNQAQKLSHVGSWKWNMATDEAEWSDEMYRIYGVTKENFYPSNKNVTKTVIPEDLPKLEKGVESLLKNQIFEPFEFRIKRPSGEIRNVYIIALELGEIGSENENIIFGVTQDITKQKQIEEDTLKAKISLGNIEKALNNAQKLAQIGSWLYDIESQKIEWSEEMFHIWGFDLEQGAPDFESMVERIHTDDRDLFLTYVNKAIHQGTPYEIEHRICLPNLDQKIVIAICQPVLDIQGEVVSLAGTSQDITELKKTEEKIRKSLKEKEILLRELYHRTKNNMQVISSMLSMRSLYSQNEEIKNLLDETKNKILGMALVHEKLYQSNDLSRINLKIYLIELVELLKNNLLIESANIVIVTAMEEVNANIDTAIPCGLIVNELFTNAVKHAFPDGRKGTIKIQMKKTERDEILISVTDDGIGFPDSIDLKNTESYGLEAIVMLSELQLGGSLELEKKEGTRFTLAFKETLNADRI</sequence>
<dbReference type="SMART" id="SM00086">
    <property type="entry name" value="PAC"/>
    <property type="match status" value="3"/>
</dbReference>